<dbReference type="Proteomes" id="UP000075531">
    <property type="component" value="Unassembled WGS sequence"/>
</dbReference>
<proteinExistence type="predicted"/>
<name>A0A151ASC4_9CLOT</name>
<reference evidence="1 2" key="1">
    <citation type="submission" date="2016-02" db="EMBL/GenBank/DDBJ databases">
        <title>Genome sequence of Clostridium tepidiprofundi DSM 19306.</title>
        <authorList>
            <person name="Poehlein A."/>
            <person name="Daniel R."/>
        </authorList>
    </citation>
    <scope>NUCLEOTIDE SEQUENCE [LARGE SCALE GENOMIC DNA]</scope>
    <source>
        <strain evidence="1 2">DSM 19306</strain>
    </source>
</reference>
<keyword evidence="2" id="KW-1185">Reference proteome</keyword>
<organism evidence="1 2">
    <name type="scientific">Clostridium tepidiprofundi DSM 19306</name>
    <dbReference type="NCBI Taxonomy" id="1121338"/>
    <lineage>
        <taxon>Bacteria</taxon>
        <taxon>Bacillati</taxon>
        <taxon>Bacillota</taxon>
        <taxon>Clostridia</taxon>
        <taxon>Eubacteriales</taxon>
        <taxon>Clostridiaceae</taxon>
        <taxon>Clostridium</taxon>
    </lineage>
</organism>
<dbReference type="RefSeq" id="WP_161938385.1">
    <property type="nucleotide sequence ID" value="NZ_LTBA01000072.1"/>
</dbReference>
<dbReference type="EMBL" id="LTBA01000072">
    <property type="protein sequence ID" value="KYH30480.1"/>
    <property type="molecule type" value="Genomic_DNA"/>
</dbReference>
<protein>
    <submittedName>
        <fullName evidence="1">Uncharacterized protein</fullName>
    </submittedName>
</protein>
<accession>A0A151ASC4</accession>
<dbReference type="STRING" id="1121338.CLTEP_26270"/>
<gene>
    <name evidence="1" type="ORF">CLTEP_26270</name>
</gene>
<evidence type="ECO:0000313" key="1">
    <source>
        <dbReference type="EMBL" id="KYH30480.1"/>
    </source>
</evidence>
<dbReference type="PATRIC" id="fig|1121338.3.peg.2733"/>
<sequence>MFKEVDRKKSLLDSKRTLSQHTLKSIRENLVLEGIYNSNVIEGNTLHLVKTKVVIE</sequence>
<comment type="caution">
    <text evidence="1">The sequence shown here is derived from an EMBL/GenBank/DDBJ whole genome shotgun (WGS) entry which is preliminary data.</text>
</comment>
<dbReference type="Gene3D" id="1.10.3290.10">
    <property type="entry name" value="Fido-like domain"/>
    <property type="match status" value="1"/>
</dbReference>
<dbReference type="InterPro" id="IPR036597">
    <property type="entry name" value="Fido-like_dom_sf"/>
</dbReference>
<dbReference type="AlphaFoldDB" id="A0A151ASC4"/>
<evidence type="ECO:0000313" key="2">
    <source>
        <dbReference type="Proteomes" id="UP000075531"/>
    </source>
</evidence>